<evidence type="ECO:0000256" key="1">
    <source>
        <dbReference type="ARBA" id="ARBA00004613"/>
    </source>
</evidence>
<dbReference type="SUPFAM" id="SSF49842">
    <property type="entry name" value="TNF-like"/>
    <property type="match status" value="3"/>
</dbReference>
<proteinExistence type="inferred from homology"/>
<dbReference type="GO" id="GO:0016020">
    <property type="term" value="C:membrane"/>
    <property type="evidence" value="ECO:0007669"/>
    <property type="project" value="InterPro"/>
</dbReference>
<feature type="compositionally biased region" description="Basic residues" evidence="7">
    <location>
        <begin position="732"/>
        <end position="745"/>
    </location>
</feature>
<comment type="similarity">
    <text evidence="2">Belongs to the tumor necrosis factor family.</text>
</comment>
<keyword evidence="8" id="KW-0472">Membrane</keyword>
<keyword evidence="6" id="KW-0325">Glycoprotein</keyword>
<feature type="region of interest" description="Disordered" evidence="7">
    <location>
        <begin position="533"/>
        <end position="584"/>
    </location>
</feature>
<feature type="compositionally biased region" description="Basic residues" evidence="7">
    <location>
        <begin position="552"/>
        <end position="567"/>
    </location>
</feature>
<evidence type="ECO:0000256" key="3">
    <source>
        <dbReference type="ARBA" id="ARBA00022514"/>
    </source>
</evidence>
<name>A0A8S3VJX2_MYTED</name>
<feature type="compositionally biased region" description="Basic and acidic residues" evidence="7">
    <location>
        <begin position="534"/>
        <end position="551"/>
    </location>
</feature>
<feature type="transmembrane region" description="Helical" evidence="8">
    <location>
        <begin position="39"/>
        <end position="62"/>
    </location>
</feature>
<dbReference type="InterPro" id="IPR021184">
    <property type="entry name" value="TNF_CS"/>
</dbReference>
<feature type="region of interest" description="Disordered" evidence="7">
    <location>
        <begin position="110"/>
        <end position="186"/>
    </location>
</feature>
<evidence type="ECO:0000256" key="5">
    <source>
        <dbReference type="ARBA" id="ARBA00023157"/>
    </source>
</evidence>
<feature type="region of interest" description="Disordered" evidence="7">
    <location>
        <begin position="719"/>
        <end position="747"/>
    </location>
</feature>
<dbReference type="PANTHER" id="PTHR15151:SF24">
    <property type="entry name" value="A PROLIFERATION-INDUCING LIGAND-LIKE PROTEIN-RELATED"/>
    <property type="match status" value="1"/>
</dbReference>
<evidence type="ECO:0000313" key="10">
    <source>
        <dbReference type="EMBL" id="CAG2257021.1"/>
    </source>
</evidence>
<dbReference type="GO" id="GO:0006955">
    <property type="term" value="P:immune response"/>
    <property type="evidence" value="ECO:0007669"/>
    <property type="project" value="InterPro"/>
</dbReference>
<dbReference type="GO" id="GO:0005164">
    <property type="term" value="F:tumor necrosis factor receptor binding"/>
    <property type="evidence" value="ECO:0007669"/>
    <property type="project" value="InterPro"/>
</dbReference>
<dbReference type="InterPro" id="IPR008160">
    <property type="entry name" value="Collagen"/>
</dbReference>
<evidence type="ECO:0000256" key="8">
    <source>
        <dbReference type="SAM" id="Phobius"/>
    </source>
</evidence>
<dbReference type="GO" id="GO:0005615">
    <property type="term" value="C:extracellular space"/>
    <property type="evidence" value="ECO:0007669"/>
    <property type="project" value="UniProtKB-KW"/>
</dbReference>
<accession>A0A8S3VJX2</accession>
<keyword evidence="8" id="KW-1133">Transmembrane helix</keyword>
<dbReference type="AlphaFoldDB" id="A0A8S3VJX2"/>
<dbReference type="EMBL" id="CAJPWZ010003318">
    <property type="protein sequence ID" value="CAG2257021.1"/>
    <property type="molecule type" value="Genomic_DNA"/>
</dbReference>
<reference evidence="10" key="1">
    <citation type="submission" date="2021-03" db="EMBL/GenBank/DDBJ databases">
        <authorList>
            <person name="Bekaert M."/>
        </authorList>
    </citation>
    <scope>NUCLEOTIDE SEQUENCE</scope>
</reference>
<organism evidence="10 11">
    <name type="scientific">Mytilus edulis</name>
    <name type="common">Blue mussel</name>
    <dbReference type="NCBI Taxonomy" id="6550"/>
    <lineage>
        <taxon>Eukaryota</taxon>
        <taxon>Metazoa</taxon>
        <taxon>Spiralia</taxon>
        <taxon>Lophotrochozoa</taxon>
        <taxon>Mollusca</taxon>
        <taxon>Bivalvia</taxon>
        <taxon>Autobranchia</taxon>
        <taxon>Pteriomorphia</taxon>
        <taxon>Mytilida</taxon>
        <taxon>Mytiloidea</taxon>
        <taxon>Mytilidae</taxon>
        <taxon>Mytilinae</taxon>
        <taxon>Mytilus</taxon>
    </lineage>
</organism>
<dbReference type="Gene3D" id="2.60.120.40">
    <property type="match status" value="3"/>
</dbReference>
<feature type="compositionally biased region" description="Basic residues" evidence="7">
    <location>
        <begin position="110"/>
        <end position="133"/>
    </location>
</feature>
<keyword evidence="8" id="KW-0812">Transmembrane</keyword>
<dbReference type="GO" id="GO:0005125">
    <property type="term" value="F:cytokine activity"/>
    <property type="evidence" value="ECO:0007669"/>
    <property type="project" value="UniProtKB-KW"/>
</dbReference>
<dbReference type="PROSITE" id="PS00251">
    <property type="entry name" value="THD_1"/>
    <property type="match status" value="1"/>
</dbReference>
<dbReference type="Pfam" id="PF00229">
    <property type="entry name" value="TNF"/>
    <property type="match status" value="1"/>
</dbReference>
<evidence type="ECO:0000256" key="2">
    <source>
        <dbReference type="ARBA" id="ARBA00008670"/>
    </source>
</evidence>
<keyword evidence="11" id="KW-1185">Reference proteome</keyword>
<evidence type="ECO:0000259" key="9">
    <source>
        <dbReference type="PROSITE" id="PS50049"/>
    </source>
</evidence>
<protein>
    <submittedName>
        <fullName evidence="10">COL17A</fullName>
    </submittedName>
</protein>
<evidence type="ECO:0000256" key="7">
    <source>
        <dbReference type="SAM" id="MobiDB-lite"/>
    </source>
</evidence>
<evidence type="ECO:0000256" key="6">
    <source>
        <dbReference type="ARBA" id="ARBA00023180"/>
    </source>
</evidence>
<feature type="domain" description="THD" evidence="9">
    <location>
        <begin position="528"/>
        <end position="690"/>
    </location>
</feature>
<dbReference type="OrthoDB" id="6159730at2759"/>
<comment type="subcellular location">
    <subcellularLocation>
        <location evidence="1">Secreted</location>
    </subcellularLocation>
</comment>
<dbReference type="Proteomes" id="UP000683360">
    <property type="component" value="Unassembled WGS sequence"/>
</dbReference>
<dbReference type="InterPro" id="IPR006052">
    <property type="entry name" value="TNF_dom"/>
</dbReference>
<evidence type="ECO:0000256" key="4">
    <source>
        <dbReference type="ARBA" id="ARBA00022525"/>
    </source>
</evidence>
<keyword evidence="3" id="KW-0202">Cytokine</keyword>
<keyword evidence="4" id="KW-0964">Secreted</keyword>
<gene>
    <name evidence="10" type="ORF">MEDL_68248</name>
</gene>
<comment type="caution">
    <text evidence="10">The sequence shown here is derived from an EMBL/GenBank/DDBJ whole genome shotgun (WGS) entry which is preliminary data.</text>
</comment>
<dbReference type="PROSITE" id="PS50049">
    <property type="entry name" value="THD_2"/>
    <property type="match status" value="1"/>
</dbReference>
<dbReference type="InterPro" id="IPR008983">
    <property type="entry name" value="Tumour_necrosis_fac-like_dom"/>
</dbReference>
<dbReference type="PANTHER" id="PTHR15151">
    <property type="entry name" value="PROTEIN EIGER"/>
    <property type="match status" value="1"/>
</dbReference>
<dbReference type="InterPro" id="IPR051748">
    <property type="entry name" value="TNF_Ligand_Superfamily"/>
</dbReference>
<evidence type="ECO:0000313" key="11">
    <source>
        <dbReference type="Proteomes" id="UP000683360"/>
    </source>
</evidence>
<keyword evidence="5" id="KW-1015">Disulfide bond</keyword>
<dbReference type="Pfam" id="PF01391">
    <property type="entry name" value="Collagen"/>
    <property type="match status" value="1"/>
</dbReference>
<sequence>MDLYSDANYAHEMSPCPKCRGNIDTTTQRKPSLTSSQRLIILATIVLFILSCAILACNVWILSENINIRKELSTELHKAALHSEALQNRVEETHRDEDDDEIYNHVVFKRNAQKKTKTKRARRCKCRGRRGRKGPPGPKGDRGEKGESGTTGEQGSRGAPGIKGDQGPIGTQGNTGPKGEKGDPSKTMKIKAAHYTSDFDRDINHEDKIWEKTKNGYREYVECNNIWHGTVCRNRTYTSLKNSQTMTFLERSNWNNVENPFDDTEKGKYKAKETGIYLVYFHVVFNNVLSREEIAIIHHRHNPNTDTVLRCVEGNDSYVHGPKSHKNKKMKTCSITSVLFVQQNDVLEIQNKIAGTTIDLTKDATYFGAWKFQLEFPQYNVEQHKALRLLQFVRIVRRAKFLLDMIFEKDNKMYTASSQVKQTIEQKNRKSNAFKRLFVLANQRLTDNVITLKIWYVLFYLQQYVISVNAVLAVNQITDAHRLQTLQNTIDILKSQVKEIRLRQDEVDVEDGDNQVDILDTFPFQINPFAGYQSREKRNTNSKPCNDDPNCKKRTRRQQGRRKKKKKDSFVHIEGYGGQHSPEDNFAGTGELTIENKGLYFLYSQITLMGHGNQSYSIEKNKKEKIASCYFFRDTSNTDDHNYLKRYTSCSTMGLFQFDKRDTIRLRHDQREGVMAYFEPNASFFGLIKLNFAALQKQIKHLQTQSDDSEQPLPFVKRHLEDQDVRQSRGNQQHRRHTRRRNRRHDLHDLEEKIKDLAEVPLVHLTAPQPESQLISRLNQHRDVCFYNQKCFLWSEPPSYFSLSFPYIRQESKIVGINITRAGYYEIYSQISVAGLKNEDNLPVYPSFGYETIRVPNGESPIVLSRSYITQDERGQHYSNSDGSNSRPVDTLNQMGQFRLNCKDVILVRLAEQLQAENIHFASDPQRTYFGVRLVRPKGVKDFSCY</sequence>